<dbReference type="GO" id="GO:0003697">
    <property type="term" value="F:single-stranded DNA binding"/>
    <property type="evidence" value="ECO:0007669"/>
    <property type="project" value="TreeGrafter"/>
</dbReference>
<dbReference type="GeneTree" id="ENSGT00550000074891"/>
<dbReference type="GO" id="GO:0000166">
    <property type="term" value="F:nucleotide binding"/>
    <property type="evidence" value="ECO:0007669"/>
    <property type="project" value="InterPro"/>
</dbReference>
<keyword evidence="1" id="KW-0808">Transferase</keyword>
<evidence type="ECO:0000256" key="3">
    <source>
        <dbReference type="SAM" id="Phobius"/>
    </source>
</evidence>
<keyword evidence="3" id="KW-0472">Membrane</keyword>
<feature type="domain" description="DNA polymerase alpha catalytic subunit N-terminal" evidence="5">
    <location>
        <begin position="56"/>
        <end position="117"/>
    </location>
</feature>
<dbReference type="GO" id="GO:0006272">
    <property type="term" value="P:leading strand elongation"/>
    <property type="evidence" value="ECO:0007669"/>
    <property type="project" value="TreeGrafter"/>
</dbReference>
<dbReference type="Gene3D" id="3.30.420.10">
    <property type="entry name" value="Ribonuclease H-like superfamily/Ribonuclease H"/>
    <property type="match status" value="1"/>
</dbReference>
<sequence length="792" mass="91474">MVLLGVVWGGAVCVGVYVCVSPLHLYTHTHTLNGILFVASRSRREKKSKRGRQEALERLKRAKAGEKYKYEVEDFTSVYEEVDEEQYSKLVQARQDDDWIVDDDGIGYVEDGREIFDDDLEDDALDSHEKGTYILFSRECHFEIERREPVPALCIDDQEDSGAMDFEDGDFDEPMEAEEVDMEPVAVKTWHQESDFLPDVSCWDIDREDDSSFSAQEVQVDSSHLPLVKGTDEEQVFQFYWLDAYEDQYNQPGVVFLFGKVWIESAKTHVSCCLMVKNIERTLYFLPREMKIDLNTGKETETPVTMKDVYDEFDEKIAAKYKIMKFKSKPVEKNYAFEIPDVPEKSEYLEVRYSAEMPQLPQDLKGETFSHVFGTNTSSLEMFLMNRKIRGPCWLEVKNPQLLNQPVSWCKVEAMALKPDLVNVIKDVGPPPLVVMSFSMKTMQNAKTHQNEIIALAALVHHSFALDKAPPQPPFQSHFCVVSKPKDCIFPYTFKEDIKEKNVKVEIAATERTLLGFFLAKVHKIDPDIIVGHNIYGFELEVLLQRINVCKVPHWSKIGRLKRSNMPKLGGRSGFGERNATCGRMICDVEISAKELIRCKSYHLSELVQQILRTERFEIPMENVRNMYSESSHLLYLLEHTWKDARFILQIMCELNVLPLALQITNIAGNIMSRTLMGGRSERNEFLLLHAFYENNYIVPDKQIFRKPQQKLVGPKLHSVLLFKKIPPFYYLIAFFAVINSASKIINLLYTVETMSESFHCVCVVISFFTFFSVDKDYLWNTKFFEANIKSL</sequence>
<dbReference type="Pfam" id="PF03104">
    <property type="entry name" value="DNA_pol_B_exo1"/>
    <property type="match status" value="1"/>
</dbReference>
<dbReference type="SMART" id="SM00486">
    <property type="entry name" value="POLBc"/>
    <property type="match status" value="1"/>
</dbReference>
<dbReference type="GO" id="GO:0006273">
    <property type="term" value="P:lagging strand elongation"/>
    <property type="evidence" value="ECO:0007669"/>
    <property type="project" value="TreeGrafter"/>
</dbReference>
<name>A0A452U9G3_URSMA</name>
<dbReference type="GO" id="GO:0005658">
    <property type="term" value="C:alpha DNA polymerase:primase complex"/>
    <property type="evidence" value="ECO:0007669"/>
    <property type="project" value="TreeGrafter"/>
</dbReference>
<dbReference type="Ensembl" id="ENSUMAT00000020613.1">
    <property type="protein sequence ID" value="ENSUMAP00000017455.1"/>
    <property type="gene ID" value="ENSUMAG00000011852.1"/>
</dbReference>
<keyword evidence="3" id="KW-0812">Transmembrane</keyword>
<reference evidence="6" key="1">
    <citation type="submission" date="2019-03" db="UniProtKB">
        <authorList>
            <consortium name="Ensembl"/>
        </authorList>
    </citation>
    <scope>IDENTIFICATION</scope>
</reference>
<dbReference type="GO" id="GO:0003887">
    <property type="term" value="F:DNA-directed DNA polymerase activity"/>
    <property type="evidence" value="ECO:0007669"/>
    <property type="project" value="InterPro"/>
</dbReference>
<feature type="domain" description="DNA-directed DNA polymerase family B exonuclease" evidence="4">
    <location>
        <begin position="371"/>
        <end position="606"/>
    </location>
</feature>
<dbReference type="SUPFAM" id="SSF53098">
    <property type="entry name" value="Ribonuclease H-like"/>
    <property type="match status" value="1"/>
</dbReference>
<dbReference type="FunFam" id="2.40.50.730:FF:000001">
    <property type="entry name" value="DNA polymerase"/>
    <property type="match status" value="1"/>
</dbReference>
<dbReference type="CDD" id="cd05776">
    <property type="entry name" value="DNA_polB_alpha_exo"/>
    <property type="match status" value="1"/>
</dbReference>
<keyword evidence="3" id="KW-1133">Transmembrane helix</keyword>
<dbReference type="Pfam" id="PF12254">
    <property type="entry name" value="DNA_pol_alpha_N"/>
    <property type="match status" value="1"/>
</dbReference>
<dbReference type="NCBIfam" id="TIGR00592">
    <property type="entry name" value="pol2"/>
    <property type="match status" value="1"/>
</dbReference>
<accession>A0A452U9G3</accession>
<evidence type="ECO:0000256" key="2">
    <source>
        <dbReference type="ARBA" id="ARBA00022695"/>
    </source>
</evidence>
<dbReference type="Gene3D" id="3.30.70.2820">
    <property type="match status" value="1"/>
</dbReference>
<proteinExistence type="predicted"/>
<dbReference type="FunFam" id="3.30.420.10:FF:000018">
    <property type="entry name" value="DNA polymerase"/>
    <property type="match status" value="1"/>
</dbReference>
<feature type="transmembrane region" description="Helical" evidence="3">
    <location>
        <begin position="757"/>
        <end position="774"/>
    </location>
</feature>
<dbReference type="GO" id="GO:0003688">
    <property type="term" value="F:DNA replication origin binding"/>
    <property type="evidence" value="ECO:0007669"/>
    <property type="project" value="TreeGrafter"/>
</dbReference>
<dbReference type="PANTHER" id="PTHR45861">
    <property type="entry name" value="DNA POLYMERASE ALPHA CATALYTIC SUBUNIT"/>
    <property type="match status" value="1"/>
</dbReference>
<feature type="transmembrane region" description="Helical" evidence="3">
    <location>
        <begin position="729"/>
        <end position="750"/>
    </location>
</feature>
<gene>
    <name evidence="6" type="primary">POLA1</name>
</gene>
<evidence type="ECO:0000256" key="1">
    <source>
        <dbReference type="ARBA" id="ARBA00022679"/>
    </source>
</evidence>
<evidence type="ECO:0000259" key="4">
    <source>
        <dbReference type="Pfam" id="PF03104"/>
    </source>
</evidence>
<dbReference type="InterPro" id="IPR012337">
    <property type="entry name" value="RNaseH-like_sf"/>
</dbReference>
<dbReference type="Gene3D" id="2.40.50.730">
    <property type="match status" value="1"/>
</dbReference>
<dbReference type="GO" id="GO:1902975">
    <property type="term" value="P:mitotic DNA replication initiation"/>
    <property type="evidence" value="ECO:0007669"/>
    <property type="project" value="TreeGrafter"/>
</dbReference>
<evidence type="ECO:0000259" key="5">
    <source>
        <dbReference type="Pfam" id="PF12254"/>
    </source>
</evidence>
<dbReference type="InterPro" id="IPR006172">
    <property type="entry name" value="DNA-dir_DNA_pol_B"/>
</dbReference>
<dbReference type="AlphaFoldDB" id="A0A452U9G3"/>
<dbReference type="FunFam" id="3.30.70.2820:FF:000001">
    <property type="entry name" value="DNA polymerase"/>
    <property type="match status" value="1"/>
</dbReference>
<dbReference type="InterPro" id="IPR036397">
    <property type="entry name" value="RNaseH_sf"/>
</dbReference>
<dbReference type="InterPro" id="IPR006133">
    <property type="entry name" value="DNA-dir_DNA_pol_B_exonuc"/>
</dbReference>
<keyword evidence="2" id="KW-0548">Nucleotidyltransferase</keyword>
<dbReference type="PANTHER" id="PTHR45861:SF1">
    <property type="entry name" value="DNA POLYMERASE ALPHA CATALYTIC SUBUNIT"/>
    <property type="match status" value="1"/>
</dbReference>
<organism evidence="6">
    <name type="scientific">Ursus maritimus</name>
    <name type="common">Polar bear</name>
    <name type="synonym">Thalarctos maritimus</name>
    <dbReference type="NCBI Taxonomy" id="29073"/>
    <lineage>
        <taxon>Eukaryota</taxon>
        <taxon>Metazoa</taxon>
        <taxon>Chordata</taxon>
        <taxon>Craniata</taxon>
        <taxon>Vertebrata</taxon>
        <taxon>Euteleostomi</taxon>
        <taxon>Mammalia</taxon>
        <taxon>Eutheria</taxon>
        <taxon>Laurasiatheria</taxon>
        <taxon>Carnivora</taxon>
        <taxon>Caniformia</taxon>
        <taxon>Ursidae</taxon>
        <taxon>Ursus</taxon>
    </lineage>
</organism>
<dbReference type="InterPro" id="IPR024647">
    <property type="entry name" value="DNA_pol_a_cat_su_N"/>
</dbReference>
<dbReference type="GO" id="GO:0003682">
    <property type="term" value="F:chromatin binding"/>
    <property type="evidence" value="ECO:0007669"/>
    <property type="project" value="TreeGrafter"/>
</dbReference>
<evidence type="ECO:0000313" key="6">
    <source>
        <dbReference type="Ensembl" id="ENSUMAP00000017455"/>
    </source>
</evidence>
<protein>
    <submittedName>
        <fullName evidence="6">DNA polymerase alpha 1, catalytic subunit</fullName>
    </submittedName>
</protein>